<protein>
    <submittedName>
        <fullName evidence="2">Uncharacterized protein LOC109127350</fullName>
    </submittedName>
</protein>
<reference evidence="1" key="1">
    <citation type="journal article" date="2014" name="Nat. Commun.">
        <title>The emerging biofuel crop Camelina sativa retains a highly undifferentiated hexaploid genome structure.</title>
        <authorList>
            <person name="Kagale S."/>
            <person name="Koh C."/>
            <person name="Nixon J."/>
            <person name="Bollina V."/>
            <person name="Clarke W.E."/>
            <person name="Tuteja R."/>
            <person name="Spillane C."/>
            <person name="Robinson S.J."/>
            <person name="Links M.G."/>
            <person name="Clarke C."/>
            <person name="Higgins E.E."/>
            <person name="Huebert T."/>
            <person name="Sharpe A.G."/>
            <person name="Parkin I.A."/>
        </authorList>
    </citation>
    <scope>NUCLEOTIDE SEQUENCE [LARGE SCALE GENOMIC DNA]</scope>
    <source>
        <strain evidence="1">cv. DH55</strain>
    </source>
</reference>
<accession>A0ABM1QL64</accession>
<proteinExistence type="predicted"/>
<reference evidence="2" key="2">
    <citation type="submission" date="2025-08" db="UniProtKB">
        <authorList>
            <consortium name="RefSeq"/>
        </authorList>
    </citation>
    <scope>IDENTIFICATION</scope>
    <source>
        <tissue evidence="2">Leaf</tissue>
    </source>
</reference>
<dbReference type="PANTHER" id="PTHR33116">
    <property type="entry name" value="REVERSE TRANSCRIPTASE ZINC-BINDING DOMAIN-CONTAINING PROTEIN-RELATED-RELATED"/>
    <property type="match status" value="1"/>
</dbReference>
<dbReference type="RefSeq" id="XP_019087502.1">
    <property type="nucleotide sequence ID" value="XM_019231957.1"/>
</dbReference>
<evidence type="ECO:0000313" key="1">
    <source>
        <dbReference type="Proteomes" id="UP000694864"/>
    </source>
</evidence>
<dbReference type="Proteomes" id="UP000694864">
    <property type="component" value="Chromosome 11"/>
</dbReference>
<name>A0ABM1QL64_CAMSA</name>
<dbReference type="PANTHER" id="PTHR33116:SF80">
    <property type="entry name" value="REVERSE TRANSCRIPTASE ZINC-BINDING DOMAIN-CONTAINING PROTEIN"/>
    <property type="match status" value="1"/>
</dbReference>
<organism evidence="1 2">
    <name type="scientific">Camelina sativa</name>
    <name type="common">False flax</name>
    <name type="synonym">Myagrum sativum</name>
    <dbReference type="NCBI Taxonomy" id="90675"/>
    <lineage>
        <taxon>Eukaryota</taxon>
        <taxon>Viridiplantae</taxon>
        <taxon>Streptophyta</taxon>
        <taxon>Embryophyta</taxon>
        <taxon>Tracheophyta</taxon>
        <taxon>Spermatophyta</taxon>
        <taxon>Magnoliopsida</taxon>
        <taxon>eudicotyledons</taxon>
        <taxon>Gunneridae</taxon>
        <taxon>Pentapetalae</taxon>
        <taxon>rosids</taxon>
        <taxon>malvids</taxon>
        <taxon>Brassicales</taxon>
        <taxon>Brassicaceae</taxon>
        <taxon>Camelineae</taxon>
        <taxon>Camelina</taxon>
    </lineage>
</organism>
<evidence type="ECO:0000313" key="2">
    <source>
        <dbReference type="RefSeq" id="XP_019087502.1"/>
    </source>
</evidence>
<dbReference type="GeneID" id="109127350"/>
<gene>
    <name evidence="2" type="primary">LOC109127350</name>
</gene>
<sequence length="462" mass="52313">MLNYQGIAEAELSGLISYRCSEFEQARLVKDVSETEIHAILFSMPKDKSPGPDGYTVEFLKETWEIIKNDFVTSVQSFLKFGFLPKGVNTTILALIPKKKEVKEMKDYRPISCDLQVLSANLDKAVSEGKIGYHPKCQNIRLTHLCFADDLLVFTDGTKTSIKGILQVFTEFAAVSGLNISLETTLYMVGVKPCDQELILHSFPFASGTLPVCYLGLPLLTKRMTTSDYTPLIDRIRAKFGSWTGRYLSFAGRLQLIGSVIYSLTNFWMSAFRLPSACIKVIDGGLGLRSLKEANTMSCLKLIWRLLSSNSLWVVWLRAYLIRQGSFWSLKANTNSGSWMWRKLLKYRPLAVSLVRYEVKNGETVSFWHDSWSPLGCLIDITRPRGTIDMGITLHATVAEALSHRQRQHRVEHLNELETALANIRRRGLVKEADVVLWNGKGGQVKTKFTTKDTWENTRHPR</sequence>
<keyword evidence="1" id="KW-1185">Reference proteome</keyword>